<feature type="region of interest" description="Disordered" evidence="1">
    <location>
        <begin position="364"/>
        <end position="417"/>
    </location>
</feature>
<evidence type="ECO:0000256" key="2">
    <source>
        <dbReference type="SAM" id="SignalP"/>
    </source>
</evidence>
<keyword evidence="4" id="KW-1185">Reference proteome</keyword>
<name>F9WM98_TRYVY</name>
<feature type="chain" id="PRO_5003390560" description="Variant surface glycoprotein (VSG)" evidence="2">
    <location>
        <begin position="29"/>
        <end position="461"/>
    </location>
</feature>
<evidence type="ECO:0000313" key="3">
    <source>
        <dbReference type="EMBL" id="CCD18650.1"/>
    </source>
</evidence>
<accession>F9WM98</accession>
<evidence type="ECO:0000256" key="1">
    <source>
        <dbReference type="SAM" id="MobiDB-lite"/>
    </source>
</evidence>
<keyword evidence="2" id="KW-0732">Signal</keyword>
<gene>
    <name evidence="3" type="ORF">TvY486_0013450</name>
</gene>
<protein>
    <recommendedName>
        <fullName evidence="5">Variant surface glycoprotein (VSG)</fullName>
    </recommendedName>
</protein>
<evidence type="ECO:0008006" key="5">
    <source>
        <dbReference type="Google" id="ProtNLM"/>
    </source>
</evidence>
<proteinExistence type="predicted"/>
<sequence length="461" mass="48618">MRDSSATCAFLAACVLLALLGLRAHAAGKEPMEVNGAKLFCELSGTLKKVAKEIAAQLTARQGGVPKLSAVSLLLAHAALAQAPGTGVANDTIRSLRARLEDVTGAQGKAQQMATLARDIEREARARADEIDSLVHLFARTRGAKNYCIKAEDSTSKAQLYDIDAQQGWVATAITDAAPHGNGATLTTTGVAKLKGCARRNTELAIEGAGNTSLFAQIQALTVDLAATQSTTEIFKKDSRSNACTGGSGSGAVCGCPLTDGASGKPAENDGLTIGAWKIKARSGATPTITWNDGDKKDGKSRNNTQLGRFATLINDLEKWKKTWEGMETLCKEQKLANANITLGNMCGSDQDKHVRAAATLLQSLTRRETTDTHTQEQTKHETGTATHTDPTRNEGKTQHDTNKAKPQTQTGTACEDETGAQGTWAVVQGKRVCTATSSTPAMRAWPLALAAQTPHAWALA</sequence>
<feature type="compositionally biased region" description="Basic and acidic residues" evidence="1">
    <location>
        <begin position="366"/>
        <end position="383"/>
    </location>
</feature>
<dbReference type="AlphaFoldDB" id="F9WM98"/>
<feature type="signal peptide" evidence="2">
    <location>
        <begin position="1"/>
        <end position="28"/>
    </location>
</feature>
<dbReference type="VEuPathDB" id="TriTrypDB:TvY486_0013450"/>
<dbReference type="Proteomes" id="UP000009027">
    <property type="component" value="Unassembled WGS sequence"/>
</dbReference>
<evidence type="ECO:0000313" key="4">
    <source>
        <dbReference type="Proteomes" id="UP000009027"/>
    </source>
</evidence>
<dbReference type="EMBL" id="CAEX01001596">
    <property type="protein sequence ID" value="CCD18650.1"/>
    <property type="molecule type" value="Genomic_DNA"/>
</dbReference>
<feature type="compositionally biased region" description="Basic and acidic residues" evidence="1">
    <location>
        <begin position="390"/>
        <end position="404"/>
    </location>
</feature>
<organism evidence="3 4">
    <name type="scientific">Trypanosoma vivax (strain Y486)</name>
    <dbReference type="NCBI Taxonomy" id="1055687"/>
    <lineage>
        <taxon>Eukaryota</taxon>
        <taxon>Discoba</taxon>
        <taxon>Euglenozoa</taxon>
        <taxon>Kinetoplastea</taxon>
        <taxon>Metakinetoplastina</taxon>
        <taxon>Trypanosomatida</taxon>
        <taxon>Trypanosomatidae</taxon>
        <taxon>Trypanosoma</taxon>
        <taxon>Duttonella</taxon>
    </lineage>
</organism>
<dbReference type="SUPFAM" id="SSF58087">
    <property type="entry name" value="Variant surface glycoprotein (N-terminal domain)"/>
    <property type="match status" value="1"/>
</dbReference>
<reference evidence="3 4" key="1">
    <citation type="journal article" date="2012" name="Proc. Natl. Acad. Sci. U.S.A.">
        <title>Antigenic diversity is generated by distinct evolutionary mechanisms in African trypanosome species.</title>
        <authorList>
            <person name="Jackson A.P."/>
            <person name="Berry A."/>
            <person name="Aslett M."/>
            <person name="Allison H.C."/>
            <person name="Burton P."/>
            <person name="Vavrova-Anderson J."/>
            <person name="Brown R."/>
            <person name="Browne H."/>
            <person name="Corton N."/>
            <person name="Hauser H."/>
            <person name="Gamble J."/>
            <person name="Gilderthorp R."/>
            <person name="Marcello L."/>
            <person name="McQuillan J."/>
            <person name="Otto T.D."/>
            <person name="Quail M.A."/>
            <person name="Sanders M.J."/>
            <person name="van Tonder A."/>
            <person name="Ginger M.L."/>
            <person name="Field M.C."/>
            <person name="Barry J.D."/>
            <person name="Hertz-Fowler C."/>
            <person name="Berriman M."/>
        </authorList>
    </citation>
    <scope>NUCLEOTIDE SEQUENCE</scope>
    <source>
        <strain evidence="3 4">Y486</strain>
    </source>
</reference>